<protein>
    <submittedName>
        <fullName evidence="1">DUF3050 domain-containing protein</fullName>
    </submittedName>
</protein>
<organism evidence="1 2">
    <name type="scientific">Sphingobacterium bambusae</name>
    <dbReference type="NCBI Taxonomy" id="662858"/>
    <lineage>
        <taxon>Bacteria</taxon>
        <taxon>Pseudomonadati</taxon>
        <taxon>Bacteroidota</taxon>
        <taxon>Sphingobacteriia</taxon>
        <taxon>Sphingobacteriales</taxon>
        <taxon>Sphingobacteriaceae</taxon>
        <taxon>Sphingobacterium</taxon>
    </lineage>
</organism>
<dbReference type="RefSeq" id="WP_320183345.1">
    <property type="nucleotide sequence ID" value="NZ_CP138332.1"/>
</dbReference>
<evidence type="ECO:0000313" key="2">
    <source>
        <dbReference type="Proteomes" id="UP001597525"/>
    </source>
</evidence>
<dbReference type="InterPro" id="IPR016084">
    <property type="entry name" value="Haem_Oase-like_multi-hlx"/>
</dbReference>
<dbReference type="Pfam" id="PF11251">
    <property type="entry name" value="DUF3050"/>
    <property type="match status" value="1"/>
</dbReference>
<reference evidence="2" key="1">
    <citation type="journal article" date="2019" name="Int. J. Syst. Evol. Microbiol.">
        <title>The Global Catalogue of Microorganisms (GCM) 10K type strain sequencing project: providing services to taxonomists for standard genome sequencing and annotation.</title>
        <authorList>
            <consortium name="The Broad Institute Genomics Platform"/>
            <consortium name="The Broad Institute Genome Sequencing Center for Infectious Disease"/>
            <person name="Wu L."/>
            <person name="Ma J."/>
        </authorList>
    </citation>
    <scope>NUCLEOTIDE SEQUENCE [LARGE SCALE GENOMIC DNA]</scope>
    <source>
        <strain evidence="2">KCTC 22814</strain>
    </source>
</reference>
<gene>
    <name evidence="1" type="ORF">ACFS7Y_20890</name>
</gene>
<name>A0ABW6BMB5_9SPHI</name>
<dbReference type="EMBL" id="JBHUPB010000015">
    <property type="protein sequence ID" value="MFD2969858.1"/>
    <property type="molecule type" value="Genomic_DNA"/>
</dbReference>
<sequence length="259" mass="29641">MKEIQAVNDFIAAERSILLQHPLYRKITQVAHLQKFTEGHVYAVWDFMSLLKALQIKITCVQVPWFASDLPSIRYLINEIVLAEESDEYIDGRRLSHFEMYLDAMEGMGADTAPVLQLVQEIRSGKSLAEAIDQLSVDERIKDFLRFTFLIIEDGESHKIASAFTFGREDLIPDMFTSILNGIQEGAPDTDLSKFIYYFQRHIELDADEHGPLAMQMILELAGDDEVKWQEIRDTAKEALIKRIALWDAIEEGIMITGE</sequence>
<comment type="caution">
    <text evidence="1">The sequence shown here is derived from an EMBL/GenBank/DDBJ whole genome shotgun (WGS) entry which is preliminary data.</text>
</comment>
<evidence type="ECO:0000313" key="1">
    <source>
        <dbReference type="EMBL" id="MFD2969858.1"/>
    </source>
</evidence>
<proteinExistence type="predicted"/>
<accession>A0ABW6BMB5</accession>
<dbReference type="SUPFAM" id="SSF48613">
    <property type="entry name" value="Heme oxygenase-like"/>
    <property type="match status" value="1"/>
</dbReference>
<dbReference type="Gene3D" id="1.20.910.10">
    <property type="entry name" value="Heme oxygenase-like"/>
    <property type="match status" value="1"/>
</dbReference>
<dbReference type="InterPro" id="IPR024423">
    <property type="entry name" value="DUF3050"/>
</dbReference>
<keyword evidence="2" id="KW-1185">Reference proteome</keyword>
<dbReference type="Proteomes" id="UP001597525">
    <property type="component" value="Unassembled WGS sequence"/>
</dbReference>